<keyword evidence="7" id="KW-0520">NAD</keyword>
<dbReference type="Gene3D" id="3.40.718.10">
    <property type="entry name" value="Isopropylmalate Dehydrogenase"/>
    <property type="match status" value="1"/>
</dbReference>
<organism evidence="10">
    <name type="scientific">Rhodosorus marinus</name>
    <dbReference type="NCBI Taxonomy" id="101924"/>
    <lineage>
        <taxon>Eukaryota</taxon>
        <taxon>Rhodophyta</taxon>
        <taxon>Stylonematophyceae</taxon>
        <taxon>Stylonematales</taxon>
        <taxon>Stylonemataceae</taxon>
        <taxon>Rhodosorus</taxon>
    </lineage>
</organism>
<keyword evidence="8" id="KW-0100">Branched-chain amino acid biosynthesis</keyword>
<keyword evidence="2" id="KW-0432">Leucine biosynthesis</keyword>
<dbReference type="EMBL" id="HBHW01018735">
    <property type="protein sequence ID" value="CAE0046412.1"/>
    <property type="molecule type" value="Transcribed_RNA"/>
</dbReference>
<evidence type="ECO:0000256" key="7">
    <source>
        <dbReference type="ARBA" id="ARBA00023027"/>
    </source>
</evidence>
<protein>
    <recommendedName>
        <fullName evidence="9">Isopropylmalate dehydrogenase-like domain-containing protein</fullName>
    </recommendedName>
</protein>
<evidence type="ECO:0000256" key="5">
    <source>
        <dbReference type="ARBA" id="ARBA00022842"/>
    </source>
</evidence>
<evidence type="ECO:0000256" key="8">
    <source>
        <dbReference type="ARBA" id="ARBA00023304"/>
    </source>
</evidence>
<dbReference type="GO" id="GO:0003862">
    <property type="term" value="F:3-isopropylmalate dehydrogenase activity"/>
    <property type="evidence" value="ECO:0007669"/>
    <property type="project" value="InterPro"/>
</dbReference>
<dbReference type="SMART" id="SM01329">
    <property type="entry name" value="Iso_dh"/>
    <property type="match status" value="1"/>
</dbReference>
<dbReference type="AlphaFoldDB" id="A0A7S3EE89"/>
<gene>
    <name evidence="10" type="ORF">RMAR00112_LOCUS14391</name>
</gene>
<evidence type="ECO:0000313" key="10">
    <source>
        <dbReference type="EMBL" id="CAE0046412.1"/>
    </source>
</evidence>
<keyword evidence="6" id="KW-0560">Oxidoreductase</keyword>
<dbReference type="GO" id="GO:0005829">
    <property type="term" value="C:cytosol"/>
    <property type="evidence" value="ECO:0007669"/>
    <property type="project" value="TreeGrafter"/>
</dbReference>
<accession>A0A7S3EE89</accession>
<comment type="similarity">
    <text evidence="1">Belongs to the isocitrate and isopropylmalate dehydrogenases family.</text>
</comment>
<feature type="domain" description="Isopropylmalate dehydrogenase-like" evidence="9">
    <location>
        <begin position="45"/>
        <end position="390"/>
    </location>
</feature>
<dbReference type="GO" id="GO:0009098">
    <property type="term" value="P:L-leucine biosynthetic process"/>
    <property type="evidence" value="ECO:0007669"/>
    <property type="project" value="UniProtKB-KW"/>
</dbReference>
<evidence type="ECO:0000259" key="9">
    <source>
        <dbReference type="SMART" id="SM01329"/>
    </source>
</evidence>
<dbReference type="InterPro" id="IPR024084">
    <property type="entry name" value="IsoPropMal-DH-like_dom"/>
</dbReference>
<dbReference type="Pfam" id="PF00180">
    <property type="entry name" value="Iso_dh"/>
    <property type="match status" value="1"/>
</dbReference>
<keyword evidence="4" id="KW-0479">Metal-binding</keyword>
<dbReference type="GO" id="GO:0046872">
    <property type="term" value="F:metal ion binding"/>
    <property type="evidence" value="ECO:0007669"/>
    <property type="project" value="UniProtKB-KW"/>
</dbReference>
<evidence type="ECO:0000256" key="6">
    <source>
        <dbReference type="ARBA" id="ARBA00023002"/>
    </source>
</evidence>
<sequence length="411" mass="44722">MIGFVGGFSLGGGLGRPRRTGLRSGAGSARCVIAVDKGTKSDPYSIAVLKGDGAGPKVAEMTQSVLEALEQYADLYFKFDEVEFGGDGKELLLPKESVAACRASDAVLRAPQGLSREGENSAHVQLREEFELFAQLRPVTVYPQLLDLSSFKNSHVEGVDLMLVREVSGGALTGEDLKSLNENADFGETRMHYSRDQVERISNVALQVAEARSGNVVNVDKAYALHVSAFWRNALHAHFAKQTEGRNDITLSDLFLDDFCREVIFRPKDFDVIVTSNLFGDFIAEILAGLGGPLRVSPSTWISRDGLHVCGPADIYNSTAYPDGKGSPIVNPIAMIRSACMMLRYALDEPAASDIIQKSLMKTLEEYVTPDMVPSNGQSVVSAEAFTSNLVSSMEYMYQYEMVCDPTLCGE</sequence>
<keyword evidence="3" id="KW-0028">Amino-acid biosynthesis</keyword>
<dbReference type="PANTHER" id="PTHR42979:SF1">
    <property type="entry name" value="3-ISOPROPYLMALATE DEHYDROGENASE"/>
    <property type="match status" value="1"/>
</dbReference>
<evidence type="ECO:0000256" key="4">
    <source>
        <dbReference type="ARBA" id="ARBA00022723"/>
    </source>
</evidence>
<dbReference type="PANTHER" id="PTHR42979">
    <property type="entry name" value="3-ISOPROPYLMALATE DEHYDROGENASE"/>
    <property type="match status" value="1"/>
</dbReference>
<reference evidence="10" key="1">
    <citation type="submission" date="2021-01" db="EMBL/GenBank/DDBJ databases">
        <authorList>
            <person name="Corre E."/>
            <person name="Pelletier E."/>
            <person name="Niang G."/>
            <person name="Scheremetjew M."/>
            <person name="Finn R."/>
            <person name="Kale V."/>
            <person name="Holt S."/>
            <person name="Cochrane G."/>
            <person name="Meng A."/>
            <person name="Brown T."/>
            <person name="Cohen L."/>
        </authorList>
    </citation>
    <scope>NUCLEOTIDE SEQUENCE</scope>
    <source>
        <strain evidence="10">CCMP 769</strain>
    </source>
</reference>
<name>A0A7S3EE89_9RHOD</name>
<evidence type="ECO:0000256" key="3">
    <source>
        <dbReference type="ARBA" id="ARBA00022605"/>
    </source>
</evidence>
<evidence type="ECO:0000256" key="1">
    <source>
        <dbReference type="ARBA" id="ARBA00007769"/>
    </source>
</evidence>
<dbReference type="InterPro" id="IPR004429">
    <property type="entry name" value="Isopropylmalate_DH"/>
</dbReference>
<proteinExistence type="inferred from homology"/>
<keyword evidence="5" id="KW-0460">Magnesium</keyword>
<dbReference type="SUPFAM" id="SSF53659">
    <property type="entry name" value="Isocitrate/Isopropylmalate dehydrogenase-like"/>
    <property type="match status" value="1"/>
</dbReference>
<evidence type="ECO:0000256" key="2">
    <source>
        <dbReference type="ARBA" id="ARBA00022430"/>
    </source>
</evidence>